<name>A0AC34RIB1_9BILA</name>
<protein>
    <submittedName>
        <fullName evidence="2">Helicase C-terminal domain-containing protein</fullName>
    </submittedName>
</protein>
<evidence type="ECO:0000313" key="1">
    <source>
        <dbReference type="Proteomes" id="UP000887576"/>
    </source>
</evidence>
<dbReference type="WBParaSite" id="JU765_v2.g6923.t2">
    <property type="protein sequence ID" value="JU765_v2.g6923.t2"/>
    <property type="gene ID" value="JU765_v2.g6923"/>
</dbReference>
<sequence length="708" mass="81537">MNRKNFYIPLCSEVFPCYRQWMKKMIAFNTLFTAPDEFIRNRCTAILLFNFSKIYPKSISVVLIHHESEVDEAVSHCKVVGFNDDDLQLIKEDKAFCKLIAEKRGKVFFMSSKVIANLVGKDRLNGIDLKLLVVPDAVKASSNNGLAKLVSQVIQAGKLFRVFAHCHILPKQIAKVQSMISNLAIHKLLTKNANDVEMEQILFSKDAEFTEFEFSHPILESFRLAILTRASRLRAWKLINETNPDVLIYSEVDDWKDLARKANPEKEKDVILMALLIQGYRLFLFYGLRAVFLFFSSKFKSFPFFKTSLEEDSDLSELKESLETVSFDAFPGKKYKKELNTHPKFNYLSELVSKLKEKRKAFIFCSSPFGARSVSEFLKACQVQIMEHIPEYYQQMKNVEQTGLIGPEMINPELTLNKFLPSEKAVALNVEQTGLIGPEMINPELTLNKFLPSEKAVALVATTDISLGKTKVDLTVSMDYCVSSYHFTKYGKKRHCLLTQDFENISEKMRCFDKKDDVSKSTAETYNFRKEASKLTLKRPLADFPVEYTTKQSVGSLQIAVDEPPGLLSELERIEMLKTMKDPSLKQMKKARKQFEGFMSDVIPKPGISFKEYFQANYAEATEFEKALYRISAGKNSEKLIKKLELEKAKRILEEKRELRDLTVRLEEERHISEEERQKLISEIQLRETQVYEMRTEVLKTCNAAVHQ</sequence>
<accession>A0AC34RIB1</accession>
<dbReference type="Proteomes" id="UP000887576">
    <property type="component" value="Unplaced"/>
</dbReference>
<proteinExistence type="predicted"/>
<evidence type="ECO:0000313" key="2">
    <source>
        <dbReference type="WBParaSite" id="JU765_v2.g6923.t2"/>
    </source>
</evidence>
<organism evidence="1 2">
    <name type="scientific">Panagrolaimus sp. JU765</name>
    <dbReference type="NCBI Taxonomy" id="591449"/>
    <lineage>
        <taxon>Eukaryota</taxon>
        <taxon>Metazoa</taxon>
        <taxon>Ecdysozoa</taxon>
        <taxon>Nematoda</taxon>
        <taxon>Chromadorea</taxon>
        <taxon>Rhabditida</taxon>
        <taxon>Tylenchina</taxon>
        <taxon>Panagrolaimomorpha</taxon>
        <taxon>Panagrolaimoidea</taxon>
        <taxon>Panagrolaimidae</taxon>
        <taxon>Panagrolaimus</taxon>
    </lineage>
</organism>
<reference evidence="2" key="1">
    <citation type="submission" date="2022-11" db="UniProtKB">
        <authorList>
            <consortium name="WormBaseParasite"/>
        </authorList>
    </citation>
    <scope>IDENTIFICATION</scope>
</reference>